<evidence type="ECO:0000259" key="3">
    <source>
        <dbReference type="Pfam" id="PF02384"/>
    </source>
</evidence>
<dbReference type="OrthoDB" id="9800801at2"/>
<dbReference type="Gene3D" id="3.40.50.150">
    <property type="entry name" value="Vaccinia Virus protein VP39"/>
    <property type="match status" value="1"/>
</dbReference>
<dbReference type="STRING" id="426703.SAMN04488100_12314"/>
<keyword evidence="5" id="KW-0808">Transferase</keyword>
<sequence>MNNKLKQLYESTDYYSGKKINNQDEMIQRGLEKHIDLSYDDIREILKKHNKYSHGITPKIVSEFMKKVITNKSDVLIPWNIYGELLGEVSINTDSSVLISNNDKWATITGMMLKDNKYQSIIGDPLIELEKMKEFKFDLICSFPPMGIKAETTVNNKKIRAELAHLLILKASYKLRESGRMFFVVNHNFFNRKLRNSILPILEDKGIFLDAAFYLPPGTHVNTNIGTYLIVLSKKEYGDLFISELKNENLEQVISGWNNRKDSKVLTNGKLVDHKSFSSYGKLEKELEIERFVKKANLIEVPITDIALQINSVKKEIGQFKEHANSVYLPNIGRSDAVNDQSEMKNKTHNYFQIVLKDSINSIYLAKWFNTEVGLILRDSLTSGAYVGKINKSTLESANLYLPEKSIQQEILDIQSKVDELRNELFSIESKAWNYPNSHEHLNKRLEKLNREDGVTEWIETLPFPLASILYKYYAKTDVFSKKEFLLHFFEAFAQFQVVLMMSAYAKNGEIIDKEYIYEIDADRLANATFGTWVHIGEKLAKKLRKLMDKYPDQCLRLFQQKRKSFIEIISSKEVYKILDRTRSYRNDWKGHGGVESEGDVKNRLMLLERELNALRKVIGDIYEGYQLIQPGNGHFSSGFYNCNCRLVKGTRNTFVEKSIEVSNGLDIENLYLLEEDGYDPLKLLPFIKLMPSPKTQVNACYYYNRLDRNGIRMVSYYFDQDAEVTIHDSVLETLINDLK</sequence>
<protein>
    <submittedName>
        <fullName evidence="5">Type I restriction-modification system, DNA methylase subunit</fullName>
    </submittedName>
</protein>
<dbReference type="GO" id="GO:0003677">
    <property type="term" value="F:DNA binding"/>
    <property type="evidence" value="ECO:0007669"/>
    <property type="project" value="InterPro"/>
</dbReference>
<dbReference type="EMBL" id="FOBL01000023">
    <property type="protein sequence ID" value="SEM06121.1"/>
    <property type="molecule type" value="Genomic_DNA"/>
</dbReference>
<keyword evidence="7" id="KW-1185">Reference proteome</keyword>
<dbReference type="Proteomes" id="UP000198548">
    <property type="component" value="Unassembled WGS sequence"/>
</dbReference>
<evidence type="ECO:0000256" key="1">
    <source>
        <dbReference type="SAM" id="Coils"/>
    </source>
</evidence>
<evidence type="ECO:0000313" key="6">
    <source>
        <dbReference type="Proteomes" id="UP000198548"/>
    </source>
</evidence>
<dbReference type="Proteomes" id="UP000321425">
    <property type="component" value="Unassembled WGS sequence"/>
</dbReference>
<dbReference type="InterPro" id="IPR003356">
    <property type="entry name" value="DNA_methylase_A-5"/>
</dbReference>
<accession>A0A1H7VA24</accession>
<dbReference type="RefSeq" id="WP_091488805.1">
    <property type="nucleotide sequence ID" value="NZ_BJUX01000005.1"/>
</dbReference>
<name>A0A1H7VA24_9LACT</name>
<evidence type="ECO:0000313" key="7">
    <source>
        <dbReference type="Proteomes" id="UP000321425"/>
    </source>
</evidence>
<keyword evidence="5" id="KW-0489">Methyltransferase</keyword>
<evidence type="ECO:0000259" key="2">
    <source>
        <dbReference type="Pfam" id="PF01420"/>
    </source>
</evidence>
<dbReference type="GO" id="GO:0032259">
    <property type="term" value="P:methylation"/>
    <property type="evidence" value="ECO:0007669"/>
    <property type="project" value="UniProtKB-KW"/>
</dbReference>
<feature type="domain" description="Type I restriction modification DNA specificity" evidence="2">
    <location>
        <begin position="381"/>
        <end position="425"/>
    </location>
</feature>
<gene>
    <name evidence="4" type="ORF">APU01nite_06680</name>
    <name evidence="5" type="ORF">SAMN04488100_12314</name>
</gene>
<keyword evidence="1" id="KW-0175">Coiled coil</keyword>
<reference evidence="5 6" key="1">
    <citation type="submission" date="2016-10" db="EMBL/GenBank/DDBJ databases">
        <authorList>
            <person name="de Groot N.N."/>
        </authorList>
    </citation>
    <scope>NUCLEOTIDE SEQUENCE [LARGE SCALE GENOMIC DNA]</scope>
    <source>
        <strain evidence="5 6">DSM 19182</strain>
    </source>
</reference>
<proteinExistence type="predicted"/>
<dbReference type="SUPFAM" id="SSF53335">
    <property type="entry name" value="S-adenosyl-L-methionine-dependent methyltransferases"/>
    <property type="match status" value="1"/>
</dbReference>
<dbReference type="InterPro" id="IPR000055">
    <property type="entry name" value="Restrct_endonuc_typeI_TRD"/>
</dbReference>
<organism evidence="5 6">
    <name type="scientific">Alkalibacterium putridalgicola</name>
    <dbReference type="NCBI Taxonomy" id="426703"/>
    <lineage>
        <taxon>Bacteria</taxon>
        <taxon>Bacillati</taxon>
        <taxon>Bacillota</taxon>
        <taxon>Bacilli</taxon>
        <taxon>Lactobacillales</taxon>
        <taxon>Carnobacteriaceae</taxon>
        <taxon>Alkalibacterium</taxon>
    </lineage>
</organism>
<dbReference type="EMBL" id="BJUX01000005">
    <property type="protein sequence ID" value="GEK88629.1"/>
    <property type="molecule type" value="Genomic_DNA"/>
</dbReference>
<feature type="domain" description="DNA methylase adenine-specific" evidence="3">
    <location>
        <begin position="111"/>
        <end position="312"/>
    </location>
</feature>
<evidence type="ECO:0000313" key="4">
    <source>
        <dbReference type="EMBL" id="GEK88629.1"/>
    </source>
</evidence>
<dbReference type="InterPro" id="IPR029063">
    <property type="entry name" value="SAM-dependent_MTases_sf"/>
</dbReference>
<dbReference type="AlphaFoldDB" id="A0A1H7VA24"/>
<dbReference type="Pfam" id="PF01420">
    <property type="entry name" value="Methylase_S"/>
    <property type="match status" value="1"/>
</dbReference>
<dbReference type="Pfam" id="PF02384">
    <property type="entry name" value="N6_Mtase"/>
    <property type="match status" value="1"/>
</dbReference>
<evidence type="ECO:0000313" key="5">
    <source>
        <dbReference type="EMBL" id="SEM06121.1"/>
    </source>
</evidence>
<feature type="coiled-coil region" evidence="1">
    <location>
        <begin position="404"/>
        <end position="431"/>
    </location>
</feature>
<reference evidence="4 7" key="2">
    <citation type="submission" date="2019-07" db="EMBL/GenBank/DDBJ databases">
        <title>Whole genome shotgun sequence of Alkalibacterium putridalgicola NBRC 103243.</title>
        <authorList>
            <person name="Hosoyama A."/>
            <person name="Uohara A."/>
            <person name="Ohji S."/>
            <person name="Ichikawa N."/>
        </authorList>
    </citation>
    <scope>NUCLEOTIDE SEQUENCE [LARGE SCALE GENOMIC DNA]</scope>
    <source>
        <strain evidence="4 7">NBRC 103243</strain>
    </source>
</reference>
<dbReference type="GO" id="GO:0008170">
    <property type="term" value="F:N-methyltransferase activity"/>
    <property type="evidence" value="ECO:0007669"/>
    <property type="project" value="InterPro"/>
</dbReference>